<evidence type="ECO:0000313" key="2">
    <source>
        <dbReference type="EMBL" id="KAK2988069.1"/>
    </source>
</evidence>
<feature type="transmembrane region" description="Helical" evidence="1">
    <location>
        <begin position="16"/>
        <end position="38"/>
    </location>
</feature>
<evidence type="ECO:0000313" key="3">
    <source>
        <dbReference type="Proteomes" id="UP001187471"/>
    </source>
</evidence>
<keyword evidence="1" id="KW-1133">Transmembrane helix</keyword>
<protein>
    <submittedName>
        <fullName evidence="2">Uncharacterized protein</fullName>
    </submittedName>
</protein>
<dbReference type="EMBL" id="JAVXUO010000919">
    <property type="protein sequence ID" value="KAK2988069.1"/>
    <property type="molecule type" value="Genomic_DNA"/>
</dbReference>
<evidence type="ECO:0000256" key="1">
    <source>
        <dbReference type="SAM" id="Phobius"/>
    </source>
</evidence>
<sequence length="125" mass="14009">MLECNTLFACFSITRYGLGLIPAVCALAGVAVTCTMKLQTPTLKPLMEPLLKIHANYFDHEPYIRILSPSICDRTNPSLGYLQHAMALFPSSIRFEQHREVMARTKKILNMIRCRTPTSAAAHKS</sequence>
<accession>A0AA88REK6</accession>
<gene>
    <name evidence="2" type="ORF">RJ640_002010</name>
</gene>
<keyword evidence="1" id="KW-0472">Membrane</keyword>
<keyword evidence="3" id="KW-1185">Reference proteome</keyword>
<keyword evidence="1" id="KW-0812">Transmembrane</keyword>
<name>A0AA88REK6_9ASTE</name>
<dbReference type="Proteomes" id="UP001187471">
    <property type="component" value="Unassembled WGS sequence"/>
</dbReference>
<dbReference type="AlphaFoldDB" id="A0AA88REK6"/>
<organism evidence="2 3">
    <name type="scientific">Escallonia rubra</name>
    <dbReference type="NCBI Taxonomy" id="112253"/>
    <lineage>
        <taxon>Eukaryota</taxon>
        <taxon>Viridiplantae</taxon>
        <taxon>Streptophyta</taxon>
        <taxon>Embryophyta</taxon>
        <taxon>Tracheophyta</taxon>
        <taxon>Spermatophyta</taxon>
        <taxon>Magnoliopsida</taxon>
        <taxon>eudicotyledons</taxon>
        <taxon>Gunneridae</taxon>
        <taxon>Pentapetalae</taxon>
        <taxon>asterids</taxon>
        <taxon>campanulids</taxon>
        <taxon>Escalloniales</taxon>
        <taxon>Escalloniaceae</taxon>
        <taxon>Escallonia</taxon>
    </lineage>
</organism>
<comment type="caution">
    <text evidence="2">The sequence shown here is derived from an EMBL/GenBank/DDBJ whole genome shotgun (WGS) entry which is preliminary data.</text>
</comment>
<reference evidence="2" key="1">
    <citation type="submission" date="2022-12" db="EMBL/GenBank/DDBJ databases">
        <title>Draft genome assemblies for two species of Escallonia (Escalloniales).</title>
        <authorList>
            <person name="Chanderbali A."/>
            <person name="Dervinis C."/>
            <person name="Anghel I."/>
            <person name="Soltis D."/>
            <person name="Soltis P."/>
            <person name="Zapata F."/>
        </authorList>
    </citation>
    <scope>NUCLEOTIDE SEQUENCE</scope>
    <source>
        <strain evidence="2">UCBG92.1500</strain>
        <tissue evidence="2">Leaf</tissue>
    </source>
</reference>
<proteinExistence type="predicted"/>